<evidence type="ECO:0000259" key="3">
    <source>
        <dbReference type="Pfam" id="PF00294"/>
    </source>
</evidence>
<dbReference type="Proteomes" id="UP000812844">
    <property type="component" value="Unassembled WGS sequence"/>
</dbReference>
<protein>
    <recommendedName>
        <fullName evidence="3">Carbohydrate kinase PfkB domain-containing protein</fullName>
    </recommendedName>
</protein>
<reference evidence="4 5" key="1">
    <citation type="submission" date="2021-05" db="EMBL/GenBank/DDBJ databases">
        <title>Phylogenetic classification of ten novel species belonging to the genus Bifidobacterium comprising B. colchicus sp. nov., B. abeli sp. nov., B. bicoloris sp. nov., B. guerezis sp. nov., B. rosaliae sp. nov., B. santillanensis sp. nov., B. argentati sp. nov., B. amazzoni sp. nov., B. pluviali sp. nov., and B. pinnaculum sp. nov.</title>
        <authorList>
            <person name="Lugli G.A."/>
            <person name="Ruiz Garcia L."/>
            <person name="Margolles A."/>
            <person name="Ventura M."/>
        </authorList>
    </citation>
    <scope>NUCLEOTIDE SEQUENCE [LARGE SCALE GENOMIC DNA]</scope>
    <source>
        <strain evidence="4 5">6T3</strain>
    </source>
</reference>
<evidence type="ECO:0000313" key="4">
    <source>
        <dbReference type="EMBL" id="MBW3082482.1"/>
    </source>
</evidence>
<proteinExistence type="predicted"/>
<name>A0ABS6W7R4_9BIFI</name>
<sequence>MSGPAVISLGQVIVDLTMRVDAVPRPGEDVFADGCQAQVGASYNMMHAVRRMGVEARHGGVVGRGPWASMIEDALRRDGIAHVGMRLEDEDNGFCIALTDAHAERTFVSTRGAEAHAPDDAFAGIEPDAHDVLYVSGYTLVHPTARALLAFLRRTAGHRWTAVFDASPMVAQADDLTLRTLVDYRPVWTCNEREAGLLAARLGVGARGGADAGADAAAADGETGAAAAYRALADALGAPLIVRVGSGGAWVCDGACTPVPGFPVEPVDTNGAGDCHTGVLCACLARGLPLVDAVRAANAAASIAVTRRGPATCPERREVERLLAAGR</sequence>
<comment type="caution">
    <text evidence="4">The sequence shown here is derived from an EMBL/GenBank/DDBJ whole genome shotgun (WGS) entry which is preliminary data.</text>
</comment>
<dbReference type="PANTHER" id="PTHR10584:SF166">
    <property type="entry name" value="RIBOKINASE"/>
    <property type="match status" value="1"/>
</dbReference>
<gene>
    <name evidence="4" type="ORF">KIH73_03655</name>
</gene>
<feature type="domain" description="Carbohydrate kinase PfkB" evidence="3">
    <location>
        <begin position="6"/>
        <end position="314"/>
    </location>
</feature>
<dbReference type="RefSeq" id="WP_219080634.1">
    <property type="nucleotide sequence ID" value="NZ_JAHBBD010000005.1"/>
</dbReference>
<dbReference type="PANTHER" id="PTHR10584">
    <property type="entry name" value="SUGAR KINASE"/>
    <property type="match status" value="1"/>
</dbReference>
<keyword evidence="5" id="KW-1185">Reference proteome</keyword>
<evidence type="ECO:0000256" key="2">
    <source>
        <dbReference type="ARBA" id="ARBA00022777"/>
    </source>
</evidence>
<keyword evidence="2" id="KW-0418">Kinase</keyword>
<accession>A0ABS6W7R4</accession>
<dbReference type="EMBL" id="JAHBBD010000005">
    <property type="protein sequence ID" value="MBW3082482.1"/>
    <property type="molecule type" value="Genomic_DNA"/>
</dbReference>
<evidence type="ECO:0000256" key="1">
    <source>
        <dbReference type="ARBA" id="ARBA00022679"/>
    </source>
</evidence>
<organism evidence="4 5">
    <name type="scientific">Bifidobacterium phasiani</name>
    <dbReference type="NCBI Taxonomy" id="2834431"/>
    <lineage>
        <taxon>Bacteria</taxon>
        <taxon>Bacillati</taxon>
        <taxon>Actinomycetota</taxon>
        <taxon>Actinomycetes</taxon>
        <taxon>Bifidobacteriales</taxon>
        <taxon>Bifidobacteriaceae</taxon>
        <taxon>Bifidobacterium</taxon>
    </lineage>
</organism>
<evidence type="ECO:0000313" key="5">
    <source>
        <dbReference type="Proteomes" id="UP000812844"/>
    </source>
</evidence>
<dbReference type="Pfam" id="PF00294">
    <property type="entry name" value="PfkB"/>
    <property type="match status" value="1"/>
</dbReference>
<keyword evidence="1" id="KW-0808">Transferase</keyword>
<dbReference type="InterPro" id="IPR011611">
    <property type="entry name" value="PfkB_dom"/>
</dbReference>